<accession>A0A1H3DJ95</accession>
<dbReference type="InterPro" id="IPR050482">
    <property type="entry name" value="Sensor_HK_TwoCompSys"/>
</dbReference>
<evidence type="ECO:0000256" key="3">
    <source>
        <dbReference type="ARBA" id="ARBA00022553"/>
    </source>
</evidence>
<dbReference type="AlphaFoldDB" id="A0A1H3DJ95"/>
<dbReference type="InterPro" id="IPR036890">
    <property type="entry name" value="HATPase_C_sf"/>
</dbReference>
<dbReference type="Proteomes" id="UP000199249">
    <property type="component" value="Unassembled WGS sequence"/>
</dbReference>
<dbReference type="RefSeq" id="WP_092738224.1">
    <property type="nucleotide sequence ID" value="NZ_FNOV01000002.1"/>
</dbReference>
<gene>
    <name evidence="12" type="ORF">SAMN04488069_102381</name>
</gene>
<evidence type="ECO:0000256" key="8">
    <source>
        <dbReference type="ARBA" id="ARBA00023012"/>
    </source>
</evidence>
<evidence type="ECO:0000313" key="13">
    <source>
        <dbReference type="Proteomes" id="UP000199249"/>
    </source>
</evidence>
<keyword evidence="13" id="KW-1185">Reference proteome</keyword>
<evidence type="ECO:0000256" key="7">
    <source>
        <dbReference type="ARBA" id="ARBA00022840"/>
    </source>
</evidence>
<feature type="domain" description="Signal transduction histidine kinase subgroup 3 dimerisation and phosphoacceptor" evidence="11">
    <location>
        <begin position="74"/>
        <end position="139"/>
    </location>
</feature>
<dbReference type="Pfam" id="PF07730">
    <property type="entry name" value="HisKA_3"/>
    <property type="match status" value="1"/>
</dbReference>
<evidence type="ECO:0000259" key="10">
    <source>
        <dbReference type="Pfam" id="PF02518"/>
    </source>
</evidence>
<dbReference type="GO" id="GO:0005524">
    <property type="term" value="F:ATP binding"/>
    <property type="evidence" value="ECO:0007669"/>
    <property type="project" value="UniProtKB-KW"/>
</dbReference>
<keyword evidence="3" id="KW-0597">Phosphoprotein</keyword>
<dbReference type="EMBL" id="FNOV01000002">
    <property type="protein sequence ID" value="SDX66400.1"/>
    <property type="molecule type" value="Genomic_DNA"/>
</dbReference>
<dbReference type="EC" id="2.7.13.3" evidence="2"/>
<dbReference type="InterPro" id="IPR011712">
    <property type="entry name" value="Sig_transdc_His_kin_sub3_dim/P"/>
</dbReference>
<evidence type="ECO:0000256" key="6">
    <source>
        <dbReference type="ARBA" id="ARBA00022777"/>
    </source>
</evidence>
<comment type="catalytic activity">
    <reaction evidence="1">
        <text>ATP + protein L-histidine = ADP + protein N-phospho-L-histidine.</text>
        <dbReference type="EC" id="2.7.13.3"/>
    </reaction>
</comment>
<evidence type="ECO:0000256" key="4">
    <source>
        <dbReference type="ARBA" id="ARBA00022679"/>
    </source>
</evidence>
<dbReference type="PANTHER" id="PTHR24421">
    <property type="entry name" value="NITRATE/NITRITE SENSOR PROTEIN NARX-RELATED"/>
    <property type="match status" value="1"/>
</dbReference>
<keyword evidence="4" id="KW-0808">Transferase</keyword>
<keyword evidence="7" id="KW-0067">ATP-binding</keyword>
<protein>
    <recommendedName>
        <fullName evidence="2">histidine kinase</fullName>
        <ecNumber evidence="2">2.7.13.3</ecNumber>
    </recommendedName>
</protein>
<evidence type="ECO:0000256" key="2">
    <source>
        <dbReference type="ARBA" id="ARBA00012438"/>
    </source>
</evidence>
<evidence type="ECO:0000313" key="12">
    <source>
        <dbReference type="EMBL" id="SDX66400.1"/>
    </source>
</evidence>
<dbReference type="OrthoDB" id="9760839at2"/>
<sequence length="278" mass="30161">MASPEEVTFGQLLYGGIAFMLLAGGGVVAFLLMYQRRLLQQQLQLRTTEGSHQQQLLVAQQELLLAVVAAQEGEREDISQELHDGIGSSLSTAKLLLHHLGKNPTPEECSRLVVLLQDVMTTAVQEVRSISHSLYPAVLARHGLAEAIQRLTDICNETGQVPVSFTLGYYQPLGLVRELVLYRICQELVANALKHAQGATYVAVRLAQEGAVLKLEVQDDGYSFLSLPLGLGSAPAYGNALCNIGVRVQLLHARLHHGPESEPGTRITIELGIAVPHP</sequence>
<feature type="domain" description="Histidine kinase/HSP90-like ATPase" evidence="10">
    <location>
        <begin position="179"/>
        <end position="224"/>
    </location>
</feature>
<dbReference type="Pfam" id="PF02518">
    <property type="entry name" value="HATPase_c"/>
    <property type="match status" value="1"/>
</dbReference>
<keyword evidence="9" id="KW-0812">Transmembrane</keyword>
<reference evidence="13" key="1">
    <citation type="submission" date="2016-10" db="EMBL/GenBank/DDBJ databases">
        <authorList>
            <person name="Varghese N."/>
            <person name="Submissions S."/>
        </authorList>
    </citation>
    <scope>NUCLEOTIDE SEQUENCE [LARGE SCALE GENOMIC DNA]</scope>
    <source>
        <strain evidence="13">CGMCC 1.8975</strain>
    </source>
</reference>
<keyword evidence="5" id="KW-0547">Nucleotide-binding</keyword>
<dbReference type="SUPFAM" id="SSF55874">
    <property type="entry name" value="ATPase domain of HSP90 chaperone/DNA topoisomerase II/histidine kinase"/>
    <property type="match status" value="1"/>
</dbReference>
<dbReference type="GO" id="GO:0046983">
    <property type="term" value="F:protein dimerization activity"/>
    <property type="evidence" value="ECO:0007669"/>
    <property type="project" value="InterPro"/>
</dbReference>
<name>A0A1H3DJ95_9BACT</name>
<keyword evidence="9" id="KW-0472">Membrane</keyword>
<organism evidence="12 13">
    <name type="scientific">Hymenobacter psychrophilus</name>
    <dbReference type="NCBI Taxonomy" id="651662"/>
    <lineage>
        <taxon>Bacteria</taxon>
        <taxon>Pseudomonadati</taxon>
        <taxon>Bacteroidota</taxon>
        <taxon>Cytophagia</taxon>
        <taxon>Cytophagales</taxon>
        <taxon>Hymenobacteraceae</taxon>
        <taxon>Hymenobacter</taxon>
    </lineage>
</organism>
<dbReference type="Gene3D" id="1.20.5.1930">
    <property type="match status" value="1"/>
</dbReference>
<dbReference type="CDD" id="cd16917">
    <property type="entry name" value="HATPase_UhpB-NarQ-NarX-like"/>
    <property type="match status" value="1"/>
</dbReference>
<evidence type="ECO:0000256" key="1">
    <source>
        <dbReference type="ARBA" id="ARBA00000085"/>
    </source>
</evidence>
<feature type="transmembrane region" description="Helical" evidence="9">
    <location>
        <begin position="12"/>
        <end position="34"/>
    </location>
</feature>
<evidence type="ECO:0000256" key="9">
    <source>
        <dbReference type="SAM" id="Phobius"/>
    </source>
</evidence>
<evidence type="ECO:0000259" key="11">
    <source>
        <dbReference type="Pfam" id="PF07730"/>
    </source>
</evidence>
<keyword evidence="9" id="KW-1133">Transmembrane helix</keyword>
<evidence type="ECO:0000256" key="5">
    <source>
        <dbReference type="ARBA" id="ARBA00022741"/>
    </source>
</evidence>
<dbReference type="InterPro" id="IPR003594">
    <property type="entry name" value="HATPase_dom"/>
</dbReference>
<keyword evidence="8" id="KW-0902">Two-component regulatory system</keyword>
<dbReference type="GO" id="GO:0016020">
    <property type="term" value="C:membrane"/>
    <property type="evidence" value="ECO:0007669"/>
    <property type="project" value="InterPro"/>
</dbReference>
<keyword evidence="6 12" id="KW-0418">Kinase</keyword>
<dbReference type="PANTHER" id="PTHR24421:SF10">
    <property type="entry name" value="NITRATE_NITRITE SENSOR PROTEIN NARQ"/>
    <property type="match status" value="1"/>
</dbReference>
<proteinExistence type="predicted"/>
<dbReference type="STRING" id="651662.SAMN04488069_102381"/>
<dbReference type="GO" id="GO:0000155">
    <property type="term" value="F:phosphorelay sensor kinase activity"/>
    <property type="evidence" value="ECO:0007669"/>
    <property type="project" value="InterPro"/>
</dbReference>
<dbReference type="Gene3D" id="3.30.565.10">
    <property type="entry name" value="Histidine kinase-like ATPase, C-terminal domain"/>
    <property type="match status" value="1"/>
</dbReference>